<keyword evidence="4" id="KW-1185">Reference proteome</keyword>
<evidence type="ECO:0000259" key="2">
    <source>
        <dbReference type="Pfam" id="PF18301"/>
    </source>
</evidence>
<dbReference type="Pfam" id="PF18301">
    <property type="entry name" value="preATP-grasp_3"/>
    <property type="match status" value="1"/>
</dbReference>
<protein>
    <submittedName>
        <fullName evidence="3">ATP-grasp superfamily ATP-dependent carboligase</fullName>
    </submittedName>
</protein>
<accession>A0ABX2G1K0</accession>
<feature type="domain" description="Tyramine--L-glutamate ligase pre ATP-grasp" evidence="2">
    <location>
        <begin position="62"/>
        <end position="129"/>
    </location>
</feature>
<reference evidence="3 4" key="1">
    <citation type="submission" date="2020-05" db="EMBL/GenBank/DDBJ databases">
        <title>Genomic Encyclopedia of Type Strains, Phase IV (KMG-V): Genome sequencing to study the core and pangenomes of soil and plant-associated prokaryotes.</title>
        <authorList>
            <person name="Whitman W."/>
        </authorList>
    </citation>
    <scope>NUCLEOTIDE SEQUENCE [LARGE SCALE GENOMIC DNA]</scope>
    <source>
        <strain evidence="3 4">C29</strain>
    </source>
</reference>
<gene>
    <name evidence="3" type="ORF">HNQ01_000857</name>
</gene>
<evidence type="ECO:0000259" key="1">
    <source>
        <dbReference type="Pfam" id="PF02655"/>
    </source>
</evidence>
<feature type="domain" description="ATP-grasp fold PylC-type" evidence="1">
    <location>
        <begin position="134"/>
        <end position="305"/>
    </location>
</feature>
<organism evidence="3 4">
    <name type="scientific">Sphaerotilus uruguayifluvii</name>
    <dbReference type="NCBI Taxonomy" id="2735897"/>
    <lineage>
        <taxon>Bacteria</taxon>
        <taxon>Pseudomonadati</taxon>
        <taxon>Pseudomonadota</taxon>
        <taxon>Betaproteobacteria</taxon>
        <taxon>Burkholderiales</taxon>
        <taxon>Sphaerotilaceae</taxon>
        <taxon>Sphaerotilus</taxon>
    </lineage>
</organism>
<name>A0ABX2G1K0_9BURK</name>
<comment type="caution">
    <text evidence="3">The sequence shown here is derived from an EMBL/GenBank/DDBJ whole genome shotgun (WGS) entry which is preliminary data.</text>
</comment>
<sequence length="341" mass="35304">MTSILVLEFLSAGGLHGDPAEAVLMPLGVSMRDAMAADLLALPGADLRVTVADCSAAPAEALAARLPAAQAARLGRVRARPGQALLDFVEAQAAAHDLAWIVAPETGELLPRCRERVGDARWLGSSADAQHAAARKSRTLARLAAAGLPVPDDVAGDARRWVVKPDDGAGAVDTVVLADEAAARALAARRAAAGEPVIVQPWVESADSADDSACSLSMLCGPGLAGGAEALALNRQRIRVDAAGQVHYDGLERLCTDPADPRWPALQALAERIAAAMPGLRGFVGVDLVRHARLGWVPIEVNARVSCAWVGLSAVLGRPLAGEVLALHRRARAQEPSDVAA</sequence>
<proteinExistence type="predicted"/>
<evidence type="ECO:0000313" key="4">
    <source>
        <dbReference type="Proteomes" id="UP001516061"/>
    </source>
</evidence>
<dbReference type="Gene3D" id="3.30.470.20">
    <property type="entry name" value="ATP-grasp fold, B domain"/>
    <property type="match status" value="1"/>
</dbReference>
<dbReference type="Pfam" id="PF02655">
    <property type="entry name" value="ATP-grasp_3"/>
    <property type="match status" value="1"/>
</dbReference>
<dbReference type="InterPro" id="IPR003806">
    <property type="entry name" value="ATP-grasp_PylC-type"/>
</dbReference>
<dbReference type="SUPFAM" id="SSF56059">
    <property type="entry name" value="Glutathione synthetase ATP-binding domain-like"/>
    <property type="match status" value="1"/>
</dbReference>
<dbReference type="EMBL" id="JABSNM010000003">
    <property type="protein sequence ID" value="NRT55147.1"/>
    <property type="molecule type" value="Genomic_DNA"/>
</dbReference>
<dbReference type="InterPro" id="IPR040803">
    <property type="entry name" value="MfnD_preATP-grasp"/>
</dbReference>
<dbReference type="Proteomes" id="UP001516061">
    <property type="component" value="Unassembled WGS sequence"/>
</dbReference>
<evidence type="ECO:0000313" key="3">
    <source>
        <dbReference type="EMBL" id="NRT55147.1"/>
    </source>
</evidence>
<dbReference type="RefSeq" id="WP_173804138.1">
    <property type="nucleotide sequence ID" value="NZ_JABSNM010000003.1"/>
</dbReference>